<dbReference type="InterPro" id="IPR002938">
    <property type="entry name" value="FAD-bd"/>
</dbReference>
<dbReference type="PANTHER" id="PTHR13789:SF147">
    <property type="entry name" value="PUTATIVE (AFU_ORTHOLOGUE AFUA_2G01950)-RELATED"/>
    <property type="match status" value="1"/>
</dbReference>
<keyword evidence="4" id="KW-0560">Oxidoreductase</keyword>
<comment type="similarity">
    <text evidence="1">Belongs to the paxM FAD-dependent monooxygenase family.</text>
</comment>
<evidence type="ECO:0000313" key="9">
    <source>
        <dbReference type="Proteomes" id="UP000030669"/>
    </source>
</evidence>
<dbReference type="Gene3D" id="3.50.50.60">
    <property type="entry name" value="FAD/NAD(P)-binding domain"/>
    <property type="match status" value="1"/>
</dbReference>
<dbReference type="PROSITE" id="PS51257">
    <property type="entry name" value="PROKAR_LIPOPROTEIN"/>
    <property type="match status" value="1"/>
</dbReference>
<dbReference type="GeneID" id="19306236"/>
<dbReference type="HOGENOM" id="CLU_009665_19_3_1"/>
<sequence>MISLSGRGRKDRKTQCPLTFVIVGGSIAGLACAFALGRAGHRVIVLEKGDAESHSSCTRAIRSPPNMSRILQGWGLHEKLRQVMVRADCTVLRIGQTGEKIGLFRFHEQIMQALGAEVLFFPYGQLWQELYKAAVDVGASIRFNSTVTGVTSSRASKPCVVLSDGTEVSGDLVIGADGNSGMSRRCVLGGTDESGIVDRRSIFSLEVPMKELEDRKELRALTEASNWDIWLGDGGCIHGHPSVGTYLYSHGYQMNFMLPDASQDVSGEDWECQYPVQGIVRHLEGYTPSLRDLVSCATGAVSVRYIRRDRLSSFSDDNDTLILVGDAAHNLPPNSTQNVALALEDATTLGNLLWRLRSQTQLSMFLGIFDELRLPRSAEVFRSEHEKHEFLSLPYGPLQKMRDEGLRIAMQKELLDWDEADEEYLRSNWEEYIRMFDYDASEAVDDWWSKWGSLMDAHSSNGD</sequence>
<protein>
    <submittedName>
        <fullName evidence="8">FAD/NAD P-binding domain-containing protein</fullName>
    </submittedName>
</protein>
<reference evidence="8 9" key="1">
    <citation type="journal article" date="2012" name="Science">
        <title>The Paleozoic origin of enzymatic lignin decomposition reconstructed from 31 fungal genomes.</title>
        <authorList>
            <person name="Floudas D."/>
            <person name="Binder M."/>
            <person name="Riley R."/>
            <person name="Barry K."/>
            <person name="Blanchette R.A."/>
            <person name="Henrissat B."/>
            <person name="Martinez A.T."/>
            <person name="Otillar R."/>
            <person name="Spatafora J.W."/>
            <person name="Yadav J.S."/>
            <person name="Aerts A."/>
            <person name="Benoit I."/>
            <person name="Boyd A."/>
            <person name="Carlson A."/>
            <person name="Copeland A."/>
            <person name="Coutinho P.M."/>
            <person name="de Vries R.P."/>
            <person name="Ferreira P."/>
            <person name="Findley K."/>
            <person name="Foster B."/>
            <person name="Gaskell J."/>
            <person name="Glotzer D."/>
            <person name="Gorecki P."/>
            <person name="Heitman J."/>
            <person name="Hesse C."/>
            <person name="Hori C."/>
            <person name="Igarashi K."/>
            <person name="Jurgens J.A."/>
            <person name="Kallen N."/>
            <person name="Kersten P."/>
            <person name="Kohler A."/>
            <person name="Kuees U."/>
            <person name="Kumar T.K.A."/>
            <person name="Kuo A."/>
            <person name="LaButti K."/>
            <person name="Larrondo L.F."/>
            <person name="Lindquist E."/>
            <person name="Ling A."/>
            <person name="Lombard V."/>
            <person name="Lucas S."/>
            <person name="Lundell T."/>
            <person name="Martin R."/>
            <person name="McLaughlin D.J."/>
            <person name="Morgenstern I."/>
            <person name="Morin E."/>
            <person name="Murat C."/>
            <person name="Nagy L.G."/>
            <person name="Nolan M."/>
            <person name="Ohm R.A."/>
            <person name="Patyshakuliyeva A."/>
            <person name="Rokas A."/>
            <person name="Ruiz-Duenas F.J."/>
            <person name="Sabat G."/>
            <person name="Salamov A."/>
            <person name="Samejima M."/>
            <person name="Schmutz J."/>
            <person name="Slot J.C."/>
            <person name="St John F."/>
            <person name="Stenlid J."/>
            <person name="Sun H."/>
            <person name="Sun S."/>
            <person name="Syed K."/>
            <person name="Tsang A."/>
            <person name="Wiebenga A."/>
            <person name="Young D."/>
            <person name="Pisabarro A."/>
            <person name="Eastwood D.C."/>
            <person name="Martin F."/>
            <person name="Cullen D."/>
            <person name="Grigoriev I.V."/>
            <person name="Hibbett D.S."/>
        </authorList>
    </citation>
    <scope>NUCLEOTIDE SEQUENCE [LARGE SCALE GENOMIC DNA]</scope>
    <source>
        <strain evidence="8 9">ATCC 11539</strain>
    </source>
</reference>
<dbReference type="EMBL" id="KB469304">
    <property type="protein sequence ID" value="EPQ54316.1"/>
    <property type="molecule type" value="Genomic_DNA"/>
</dbReference>
<evidence type="ECO:0000256" key="5">
    <source>
        <dbReference type="ARBA" id="ARBA00023033"/>
    </source>
</evidence>
<feature type="domain" description="FAD-binding" evidence="7">
    <location>
        <begin position="21"/>
        <end position="187"/>
    </location>
</feature>
<organism evidence="8 9">
    <name type="scientific">Gloeophyllum trabeum (strain ATCC 11539 / FP-39264 / Madison 617)</name>
    <name type="common">Brown rot fungus</name>
    <dbReference type="NCBI Taxonomy" id="670483"/>
    <lineage>
        <taxon>Eukaryota</taxon>
        <taxon>Fungi</taxon>
        <taxon>Dikarya</taxon>
        <taxon>Basidiomycota</taxon>
        <taxon>Agaricomycotina</taxon>
        <taxon>Agaricomycetes</taxon>
        <taxon>Gloeophyllales</taxon>
        <taxon>Gloeophyllaceae</taxon>
        <taxon>Gloeophyllum</taxon>
    </lineage>
</organism>
<keyword evidence="9" id="KW-1185">Reference proteome</keyword>
<keyword evidence="3" id="KW-0274">FAD</keyword>
<evidence type="ECO:0000256" key="4">
    <source>
        <dbReference type="ARBA" id="ARBA00023002"/>
    </source>
</evidence>
<dbReference type="OMA" id="YAYEEIC"/>
<feature type="transmembrane region" description="Helical" evidence="6">
    <location>
        <begin position="16"/>
        <end position="36"/>
    </location>
</feature>
<dbReference type="GO" id="GO:0004497">
    <property type="term" value="F:monooxygenase activity"/>
    <property type="evidence" value="ECO:0007669"/>
    <property type="project" value="UniProtKB-KW"/>
</dbReference>
<dbReference type="PANTHER" id="PTHR13789">
    <property type="entry name" value="MONOOXYGENASE"/>
    <property type="match status" value="1"/>
</dbReference>
<keyword evidence="6" id="KW-0472">Membrane</keyword>
<evidence type="ECO:0000256" key="1">
    <source>
        <dbReference type="ARBA" id="ARBA00007992"/>
    </source>
</evidence>
<dbReference type="AlphaFoldDB" id="S7Q2U3"/>
<dbReference type="GO" id="GO:0071949">
    <property type="term" value="F:FAD binding"/>
    <property type="evidence" value="ECO:0007669"/>
    <property type="project" value="InterPro"/>
</dbReference>
<dbReference type="InterPro" id="IPR050493">
    <property type="entry name" value="FAD-dep_Monooxygenase_BioMet"/>
</dbReference>
<evidence type="ECO:0000256" key="6">
    <source>
        <dbReference type="SAM" id="Phobius"/>
    </source>
</evidence>
<accession>S7Q2U3</accession>
<keyword evidence="6" id="KW-1133">Transmembrane helix</keyword>
<dbReference type="RefSeq" id="XP_007867202.1">
    <property type="nucleotide sequence ID" value="XM_007869011.1"/>
</dbReference>
<dbReference type="Pfam" id="PF01494">
    <property type="entry name" value="FAD_binding_3"/>
    <property type="match status" value="1"/>
</dbReference>
<keyword evidence="5" id="KW-0503">Monooxygenase</keyword>
<gene>
    <name evidence="8" type="ORF">GLOTRDRAFT_43940</name>
</gene>
<dbReference type="Proteomes" id="UP000030669">
    <property type="component" value="Unassembled WGS sequence"/>
</dbReference>
<evidence type="ECO:0000313" key="8">
    <source>
        <dbReference type="EMBL" id="EPQ54316.1"/>
    </source>
</evidence>
<dbReference type="SUPFAM" id="SSF51905">
    <property type="entry name" value="FAD/NAD(P)-binding domain"/>
    <property type="match status" value="1"/>
</dbReference>
<dbReference type="PRINTS" id="PR00420">
    <property type="entry name" value="RNGMNOXGNASE"/>
</dbReference>
<evidence type="ECO:0000256" key="3">
    <source>
        <dbReference type="ARBA" id="ARBA00022827"/>
    </source>
</evidence>
<dbReference type="eggNOG" id="KOG2614">
    <property type="taxonomic scope" value="Eukaryota"/>
</dbReference>
<dbReference type="KEGG" id="gtr:GLOTRDRAFT_43940"/>
<keyword evidence="6" id="KW-0812">Transmembrane</keyword>
<evidence type="ECO:0000256" key="2">
    <source>
        <dbReference type="ARBA" id="ARBA00022630"/>
    </source>
</evidence>
<dbReference type="OrthoDB" id="1878542at2759"/>
<dbReference type="InterPro" id="IPR036188">
    <property type="entry name" value="FAD/NAD-bd_sf"/>
</dbReference>
<dbReference type="STRING" id="670483.S7Q2U3"/>
<name>S7Q2U3_GLOTA</name>
<evidence type="ECO:0000259" key="7">
    <source>
        <dbReference type="Pfam" id="PF01494"/>
    </source>
</evidence>
<proteinExistence type="inferred from homology"/>
<keyword evidence="2" id="KW-0285">Flavoprotein</keyword>